<feature type="non-terminal residue" evidence="1">
    <location>
        <position position="1"/>
    </location>
</feature>
<reference evidence="1 2" key="1">
    <citation type="journal article" date="2019" name="Nat. Microbiol.">
        <title>Mediterranean grassland soil C-N compound turnover is dependent on rainfall and depth, and is mediated by genomically divergent microorganisms.</title>
        <authorList>
            <person name="Diamond S."/>
            <person name="Andeer P.F."/>
            <person name="Li Z."/>
            <person name="Crits-Christoph A."/>
            <person name="Burstein D."/>
            <person name="Anantharaman K."/>
            <person name="Lane K.R."/>
            <person name="Thomas B.C."/>
            <person name="Pan C."/>
            <person name="Northen T.R."/>
            <person name="Banfield J.F."/>
        </authorList>
    </citation>
    <scope>NUCLEOTIDE SEQUENCE [LARGE SCALE GENOMIC DNA]</scope>
    <source>
        <strain evidence="1">WS_10</strain>
    </source>
</reference>
<evidence type="ECO:0000313" key="1">
    <source>
        <dbReference type="EMBL" id="TMQ72775.1"/>
    </source>
</evidence>
<comment type="caution">
    <text evidence="1">The sequence shown here is derived from an EMBL/GenBank/DDBJ whole genome shotgun (WGS) entry which is preliminary data.</text>
</comment>
<accession>A0A538UA48</accession>
<dbReference type="AlphaFoldDB" id="A0A538UA48"/>
<organism evidence="1 2">
    <name type="scientific">Eiseniibacteriota bacterium</name>
    <dbReference type="NCBI Taxonomy" id="2212470"/>
    <lineage>
        <taxon>Bacteria</taxon>
        <taxon>Candidatus Eiseniibacteriota</taxon>
    </lineage>
</organism>
<dbReference type="Proteomes" id="UP000319836">
    <property type="component" value="Unassembled WGS sequence"/>
</dbReference>
<evidence type="ECO:0000313" key="2">
    <source>
        <dbReference type="Proteomes" id="UP000319836"/>
    </source>
</evidence>
<dbReference type="EMBL" id="VBPA01000040">
    <property type="protein sequence ID" value="TMQ72775.1"/>
    <property type="molecule type" value="Genomic_DNA"/>
</dbReference>
<protein>
    <submittedName>
        <fullName evidence="1">DUF2330 domain-containing protein</fullName>
    </submittedName>
</protein>
<gene>
    <name evidence="1" type="ORF">E6K80_01875</name>
</gene>
<proteinExistence type="predicted"/>
<name>A0A538UA48_UNCEI</name>
<sequence>GFEYLRPIQVAYESPKFMLPVRLGMVNAEGSQELFVYALSRLGRVEAVNYRTARVPSDIDVPVYVQKTFPDFYRAVFARQVKRDDMSCVYTEYAWDMGWCDPCASQPLSPDELRALGVWWLGETPAPGANPTPFVTRLHVRYDRDHFPQDLVLQETADRTNFQARYVLRHEWTGGGECANARQYRLGLPQRREKEARTLADLTGWELDTIRDNMELQANWTRRGERFDEVKWWEGLWKN</sequence>
<dbReference type="Pfam" id="PF10092">
    <property type="entry name" value="DUF2330"/>
    <property type="match status" value="1"/>
</dbReference>
<dbReference type="InterPro" id="IPR019283">
    <property type="entry name" value="DUF2330"/>
</dbReference>